<organism evidence="1 2">
    <name type="scientific">Plasmodium falciparum (isolate Camp / Malaysia)</name>
    <dbReference type="NCBI Taxonomy" id="5835"/>
    <lineage>
        <taxon>Eukaryota</taxon>
        <taxon>Sar</taxon>
        <taxon>Alveolata</taxon>
        <taxon>Apicomplexa</taxon>
        <taxon>Aconoidasida</taxon>
        <taxon>Haemosporida</taxon>
        <taxon>Plasmodiidae</taxon>
        <taxon>Plasmodium</taxon>
        <taxon>Plasmodium (Laverania)</taxon>
    </lineage>
</organism>
<evidence type="ECO:0000313" key="1">
    <source>
        <dbReference type="EMBL" id="ETW59488.1"/>
    </source>
</evidence>
<dbReference type="EMBL" id="KI927544">
    <property type="protein sequence ID" value="ETW59488.1"/>
    <property type="molecule type" value="Genomic_DNA"/>
</dbReference>
<dbReference type="Proteomes" id="UP000030694">
    <property type="component" value="Unassembled WGS sequence"/>
</dbReference>
<reference evidence="1 2" key="2">
    <citation type="submission" date="2013-02" db="EMBL/GenBank/DDBJ databases">
        <title>The Genome Sequence of Plasmodium falciparum CAMP/Malaysia.</title>
        <authorList>
            <consortium name="The Broad Institute Genome Sequencing Platform"/>
            <consortium name="The Broad Institute Genome Sequencing Center for Infectious Disease"/>
            <person name="Neafsey D."/>
            <person name="Cheeseman I."/>
            <person name="Volkman S."/>
            <person name="Adams J."/>
            <person name="Walker B."/>
            <person name="Young S.K."/>
            <person name="Zeng Q."/>
            <person name="Gargeya S."/>
            <person name="Fitzgerald M."/>
            <person name="Haas B."/>
            <person name="Abouelleil A."/>
            <person name="Alvarado L."/>
            <person name="Arachchi H.M."/>
            <person name="Berlin A.M."/>
            <person name="Chapman S.B."/>
            <person name="Dewar J."/>
            <person name="Goldberg J."/>
            <person name="Griggs A."/>
            <person name="Gujja S."/>
            <person name="Hansen M."/>
            <person name="Howarth C."/>
            <person name="Imamovic A."/>
            <person name="Larimer J."/>
            <person name="McCowan C."/>
            <person name="Murphy C."/>
            <person name="Neiman D."/>
            <person name="Pearson M."/>
            <person name="Priest M."/>
            <person name="Roberts A."/>
            <person name="Saif S."/>
            <person name="Shea T."/>
            <person name="Sisk P."/>
            <person name="Sykes S."/>
            <person name="Wortman J."/>
            <person name="Nusbaum C."/>
            <person name="Birren B."/>
        </authorList>
    </citation>
    <scope>NUCLEOTIDE SEQUENCE [LARGE SCALE GENOMIC DNA]</scope>
    <source>
        <strain evidence="1 2">CAMP/Malaysia</strain>
    </source>
</reference>
<evidence type="ECO:0000313" key="2">
    <source>
        <dbReference type="Proteomes" id="UP000030694"/>
    </source>
</evidence>
<name>A0A024X2U5_PLAFC</name>
<sequence length="121" mass="14796">MCFSHYRKIYYKYLISNYNKVETLLCNKDELFYNFSPKKKFSTFYRKVITPIKFCITRKIFQCVVDISKIKNLKPIFHYNILVLLKKIAINNIIIGHHNIFKDIKNRNNKKKQKKKRKEKK</sequence>
<protein>
    <submittedName>
        <fullName evidence="1">Uncharacterized protein</fullName>
    </submittedName>
</protein>
<accession>A0A024X2U5</accession>
<gene>
    <name evidence="1" type="ORF">PFMC_04677</name>
</gene>
<proteinExistence type="predicted"/>
<reference evidence="1 2" key="1">
    <citation type="submission" date="2013-02" db="EMBL/GenBank/DDBJ databases">
        <title>The Genome Annotation of Plasmodium falciparum CAMP/Malaysia.</title>
        <authorList>
            <consortium name="The Broad Institute Genome Sequencing Platform"/>
            <consortium name="The Broad Institute Genome Sequencing Center for Infectious Disease"/>
            <person name="Neafsey D."/>
            <person name="Hoffman S."/>
            <person name="Volkman S."/>
            <person name="Rosenthal P."/>
            <person name="Walker B."/>
            <person name="Young S.K."/>
            <person name="Zeng Q."/>
            <person name="Gargeya S."/>
            <person name="Fitzgerald M."/>
            <person name="Haas B."/>
            <person name="Abouelleil A."/>
            <person name="Allen A.W."/>
            <person name="Alvarado L."/>
            <person name="Arachchi H.M."/>
            <person name="Berlin A.M."/>
            <person name="Chapman S.B."/>
            <person name="Gainer-Dewar J."/>
            <person name="Goldberg J."/>
            <person name="Griggs A."/>
            <person name="Gujja S."/>
            <person name="Hansen M."/>
            <person name="Howarth C."/>
            <person name="Imamovic A."/>
            <person name="Ireland A."/>
            <person name="Larimer J."/>
            <person name="McCowan C."/>
            <person name="Murphy C."/>
            <person name="Pearson M."/>
            <person name="Poon T.W."/>
            <person name="Priest M."/>
            <person name="Roberts A."/>
            <person name="Saif S."/>
            <person name="Shea T."/>
            <person name="Sisk P."/>
            <person name="Sykes S."/>
            <person name="Wortman J."/>
            <person name="Nusbaum C."/>
            <person name="Birren B."/>
        </authorList>
    </citation>
    <scope>NUCLEOTIDE SEQUENCE [LARGE SCALE GENOMIC DNA]</scope>
    <source>
        <strain evidence="1 2">CAMP/Malaysia</strain>
    </source>
</reference>
<dbReference type="AlphaFoldDB" id="A0A024X2U5"/>
<dbReference type="OMA" id="IKFCITR"/>